<dbReference type="Proteomes" id="UP000324974">
    <property type="component" value="Chromosome"/>
</dbReference>
<proteinExistence type="predicted"/>
<evidence type="ECO:0000256" key="1">
    <source>
        <dbReference type="ARBA" id="ARBA00022603"/>
    </source>
</evidence>
<dbReference type="InterPro" id="IPR050903">
    <property type="entry name" value="Bact_Chemotaxis_MeTrfase"/>
</dbReference>
<organism evidence="7 8">
    <name type="scientific">Limnoglobus roseus</name>
    <dbReference type="NCBI Taxonomy" id="2598579"/>
    <lineage>
        <taxon>Bacteria</taxon>
        <taxon>Pseudomonadati</taxon>
        <taxon>Planctomycetota</taxon>
        <taxon>Planctomycetia</taxon>
        <taxon>Gemmatales</taxon>
        <taxon>Gemmataceae</taxon>
        <taxon>Limnoglobus</taxon>
    </lineage>
</organism>
<dbReference type="InterPro" id="IPR000780">
    <property type="entry name" value="CheR_MeTrfase"/>
</dbReference>
<keyword evidence="4" id="KW-0802">TPR repeat</keyword>
<dbReference type="Gene3D" id="3.40.50.150">
    <property type="entry name" value="Vaccinia Virus protein VP39"/>
    <property type="match status" value="1"/>
</dbReference>
<evidence type="ECO:0000259" key="6">
    <source>
        <dbReference type="PROSITE" id="PS50123"/>
    </source>
</evidence>
<dbReference type="SUPFAM" id="SSF48452">
    <property type="entry name" value="TPR-like"/>
    <property type="match status" value="1"/>
</dbReference>
<evidence type="ECO:0000313" key="7">
    <source>
        <dbReference type="EMBL" id="QEL13537.1"/>
    </source>
</evidence>
<dbReference type="KEGG" id="lrs:PX52LOC_00395"/>
<sequence length="407" mass="44060">MSLDAIRRVVEDRLGFDAEALGESVLGTAVTERRKAVGVADLSSYADRLKRDAQEFQALAELLVVSETWFYRGGEVFPYLARRVAAVIGTGRVFRALCVPCSSGEEPYSLAIALSEANLPPAGWEIDAVDVSPRAVAAARLAEYREFSFRQCPAWVRDRYFQRTERGWDLSREVRERVRFRVGNVLATPPTNPPGYDLILCRNLLIYLTPNARQRVVDGLTAQLVPDGWIGVGHAEPSAFAGRPFRPVGPAEHFLFSRSAVGANAVPRIEPSKLPVPVSAPLPPTCPSPRPVSNPTPPEPPKAEGPNLACARCLADAGQLAQAIAECQSVLGTAGPSVDAYLLLGVLHQARGELGLASDTFRRALYLDPNHAEALTHAMLLSEAAGRLEQADSFRARLARVAAGDRP</sequence>
<keyword evidence="2" id="KW-0808">Transferase</keyword>
<feature type="repeat" description="TPR" evidence="4">
    <location>
        <begin position="338"/>
        <end position="371"/>
    </location>
</feature>
<accession>A0A5C1A5E0</accession>
<dbReference type="PANTHER" id="PTHR24422">
    <property type="entry name" value="CHEMOTAXIS PROTEIN METHYLTRANSFERASE"/>
    <property type="match status" value="1"/>
</dbReference>
<evidence type="ECO:0000256" key="5">
    <source>
        <dbReference type="SAM" id="MobiDB-lite"/>
    </source>
</evidence>
<dbReference type="GO" id="GO:0032259">
    <property type="term" value="P:methylation"/>
    <property type="evidence" value="ECO:0007669"/>
    <property type="project" value="UniProtKB-KW"/>
</dbReference>
<dbReference type="PRINTS" id="PR00996">
    <property type="entry name" value="CHERMTFRASE"/>
</dbReference>
<dbReference type="PROSITE" id="PS50123">
    <property type="entry name" value="CHER"/>
    <property type="match status" value="1"/>
</dbReference>
<dbReference type="AlphaFoldDB" id="A0A5C1A5E0"/>
<dbReference type="Pfam" id="PF01739">
    <property type="entry name" value="CheR"/>
    <property type="match status" value="1"/>
</dbReference>
<dbReference type="RefSeq" id="WP_149108501.1">
    <property type="nucleotide sequence ID" value="NZ_CP042425.1"/>
</dbReference>
<evidence type="ECO:0000256" key="4">
    <source>
        <dbReference type="PROSITE-ProRule" id="PRU00339"/>
    </source>
</evidence>
<gene>
    <name evidence="7" type="ORF">PX52LOC_00395</name>
</gene>
<protein>
    <submittedName>
        <fullName evidence="7">Chemotaxis protein CheR</fullName>
    </submittedName>
</protein>
<evidence type="ECO:0000313" key="8">
    <source>
        <dbReference type="Proteomes" id="UP000324974"/>
    </source>
</evidence>
<evidence type="ECO:0000256" key="2">
    <source>
        <dbReference type="ARBA" id="ARBA00022679"/>
    </source>
</evidence>
<dbReference type="EMBL" id="CP042425">
    <property type="protein sequence ID" value="QEL13537.1"/>
    <property type="molecule type" value="Genomic_DNA"/>
</dbReference>
<dbReference type="SMART" id="SM00138">
    <property type="entry name" value="MeTrc"/>
    <property type="match status" value="1"/>
</dbReference>
<feature type="domain" description="CheR-type methyltransferase" evidence="6">
    <location>
        <begin position="1"/>
        <end position="236"/>
    </location>
</feature>
<dbReference type="InterPro" id="IPR029063">
    <property type="entry name" value="SAM-dependent_MTases_sf"/>
</dbReference>
<dbReference type="SMART" id="SM00028">
    <property type="entry name" value="TPR"/>
    <property type="match status" value="1"/>
</dbReference>
<keyword evidence="8" id="KW-1185">Reference proteome</keyword>
<dbReference type="PANTHER" id="PTHR24422:SF19">
    <property type="entry name" value="CHEMOTAXIS PROTEIN METHYLTRANSFERASE"/>
    <property type="match status" value="1"/>
</dbReference>
<feature type="compositionally biased region" description="Pro residues" evidence="5">
    <location>
        <begin position="280"/>
        <end position="300"/>
    </location>
</feature>
<dbReference type="GO" id="GO:0008757">
    <property type="term" value="F:S-adenosylmethionine-dependent methyltransferase activity"/>
    <property type="evidence" value="ECO:0007669"/>
    <property type="project" value="InterPro"/>
</dbReference>
<dbReference type="InterPro" id="IPR011990">
    <property type="entry name" value="TPR-like_helical_dom_sf"/>
</dbReference>
<dbReference type="PROSITE" id="PS50005">
    <property type="entry name" value="TPR"/>
    <property type="match status" value="1"/>
</dbReference>
<reference evidence="8" key="1">
    <citation type="submission" date="2019-08" db="EMBL/GenBank/DDBJ databases">
        <title>Limnoglobus roseus gen. nov., sp. nov., a novel freshwater planctomycete with a giant genome from the family Gemmataceae.</title>
        <authorList>
            <person name="Kulichevskaya I.S."/>
            <person name="Naumoff D.G."/>
            <person name="Miroshnikov K."/>
            <person name="Ivanova A."/>
            <person name="Philippov D.A."/>
            <person name="Hakobyan A."/>
            <person name="Rijpstra I.C."/>
            <person name="Sinninghe Damste J.S."/>
            <person name="Liesack W."/>
            <person name="Dedysh S.N."/>
        </authorList>
    </citation>
    <scope>NUCLEOTIDE SEQUENCE [LARGE SCALE GENOMIC DNA]</scope>
    <source>
        <strain evidence="8">PX52</strain>
    </source>
</reference>
<dbReference type="OrthoDB" id="288469at2"/>
<dbReference type="SUPFAM" id="SSF53335">
    <property type="entry name" value="S-adenosyl-L-methionine-dependent methyltransferases"/>
    <property type="match status" value="1"/>
</dbReference>
<dbReference type="InterPro" id="IPR019734">
    <property type="entry name" value="TPR_rpt"/>
</dbReference>
<dbReference type="Gene3D" id="1.25.40.10">
    <property type="entry name" value="Tetratricopeptide repeat domain"/>
    <property type="match status" value="1"/>
</dbReference>
<evidence type="ECO:0000256" key="3">
    <source>
        <dbReference type="ARBA" id="ARBA00022691"/>
    </source>
</evidence>
<feature type="region of interest" description="Disordered" evidence="5">
    <location>
        <begin position="280"/>
        <end position="306"/>
    </location>
</feature>
<keyword evidence="1" id="KW-0489">Methyltransferase</keyword>
<name>A0A5C1A5E0_9BACT</name>
<dbReference type="InterPro" id="IPR022642">
    <property type="entry name" value="CheR_C"/>
</dbReference>
<keyword evidence="3" id="KW-0949">S-adenosyl-L-methionine</keyword>